<evidence type="ECO:0000256" key="2">
    <source>
        <dbReference type="ARBA" id="ARBA00022884"/>
    </source>
</evidence>
<dbReference type="AlphaFoldDB" id="A0A7Z7PN97"/>
<reference evidence="8 9" key="1">
    <citation type="submission" date="2017-01" db="EMBL/GenBank/DDBJ databases">
        <authorList>
            <person name="Erauso G."/>
        </authorList>
    </citation>
    <scope>NUCLEOTIDE SEQUENCE [LARGE SCALE GENOMIC DNA]</scope>
    <source>
        <strain evidence="8">MESINF1</strain>
    </source>
</reference>
<organism evidence="8 9">
    <name type="scientific">Mesotoga infera</name>
    <dbReference type="NCBI Taxonomy" id="1236046"/>
    <lineage>
        <taxon>Bacteria</taxon>
        <taxon>Thermotogati</taxon>
        <taxon>Thermotogota</taxon>
        <taxon>Thermotogae</taxon>
        <taxon>Kosmotogales</taxon>
        <taxon>Kosmotogaceae</taxon>
        <taxon>Mesotoga</taxon>
    </lineage>
</organism>
<dbReference type="Pfam" id="PF21350">
    <property type="entry name" value="Cas6_I-A"/>
    <property type="match status" value="1"/>
</dbReference>
<feature type="active site" description="Proton donor" evidence="6">
    <location>
        <position position="43"/>
    </location>
</feature>
<protein>
    <recommendedName>
        <fullName evidence="4">CRISPR-associated endoribonuclease</fullName>
    </recommendedName>
</protein>
<dbReference type="Gene3D" id="3.30.70.1900">
    <property type="match status" value="1"/>
</dbReference>
<evidence type="ECO:0000256" key="5">
    <source>
        <dbReference type="PIRSR" id="PIRSR005054-1"/>
    </source>
</evidence>
<feature type="domain" description="CRISPR associated protein Cas6 C-terminal" evidence="7">
    <location>
        <begin position="128"/>
        <end position="254"/>
    </location>
</feature>
<feature type="site" description="Transition state stabilizer" evidence="5">
    <location>
        <position position="55"/>
    </location>
</feature>
<dbReference type="InterPro" id="IPR010156">
    <property type="entry name" value="CRISPR-assoc_prot_Cas6"/>
</dbReference>
<evidence type="ECO:0000313" key="8">
    <source>
        <dbReference type="EMBL" id="SSC11967.1"/>
    </source>
</evidence>
<evidence type="ECO:0000256" key="3">
    <source>
        <dbReference type="ARBA" id="ARBA00023118"/>
    </source>
</evidence>
<keyword evidence="9" id="KW-1185">Reference proteome</keyword>
<dbReference type="EMBL" id="LS974202">
    <property type="protein sequence ID" value="SSC11967.1"/>
    <property type="molecule type" value="Genomic_DNA"/>
</dbReference>
<proteinExistence type="inferred from homology"/>
<evidence type="ECO:0000313" key="9">
    <source>
        <dbReference type="Proteomes" id="UP000250796"/>
    </source>
</evidence>
<dbReference type="InterPro" id="IPR045747">
    <property type="entry name" value="CRISPR-assoc_prot_Cas6_N_sf"/>
</dbReference>
<dbReference type="Pfam" id="PF01881">
    <property type="entry name" value="Cas_Cas6_C"/>
    <property type="match status" value="1"/>
</dbReference>
<evidence type="ECO:0000256" key="4">
    <source>
        <dbReference type="PIRNR" id="PIRNR005054"/>
    </source>
</evidence>
<comment type="similarity">
    <text evidence="1 4">Belongs to the CRISPR-associated protein Cas6/Cse3/CasE family.</text>
</comment>
<dbReference type="GO" id="GO:0051607">
    <property type="term" value="P:defense response to virus"/>
    <property type="evidence" value="ECO:0007669"/>
    <property type="project" value="UniProtKB-KW"/>
</dbReference>
<dbReference type="GO" id="GO:0003723">
    <property type="term" value="F:RNA binding"/>
    <property type="evidence" value="ECO:0007669"/>
    <property type="project" value="UniProtKB-KW"/>
</dbReference>
<feature type="active site" description="Proton acceptor" evidence="6">
    <location>
        <position position="28"/>
    </location>
</feature>
<gene>
    <name evidence="8" type="ORF">MESINF_0518</name>
</gene>
<dbReference type="PANTHER" id="PTHR36984">
    <property type="entry name" value="CRISPR-ASSOCIATED ENDORIBONUCLEASE CAS6 1"/>
    <property type="match status" value="1"/>
</dbReference>
<accession>A0A7Z7PN97</accession>
<evidence type="ECO:0000259" key="7">
    <source>
        <dbReference type="Pfam" id="PF01881"/>
    </source>
</evidence>
<dbReference type="PANTHER" id="PTHR36984:SF1">
    <property type="entry name" value="CRISPR-ASSOCIATED ENDORIBONUCLEASE CAS6 1"/>
    <property type="match status" value="1"/>
</dbReference>
<dbReference type="PIRSF" id="PIRSF005054">
    <property type="entry name" value="PF1131"/>
    <property type="match status" value="1"/>
</dbReference>
<dbReference type="NCBIfam" id="TIGR01877">
    <property type="entry name" value="cas_cas6"/>
    <property type="match status" value="1"/>
</dbReference>
<dbReference type="Gene3D" id="3.30.70.1890">
    <property type="match status" value="1"/>
</dbReference>
<name>A0A7Z7PN97_9BACT</name>
<keyword evidence="3" id="KW-0051">Antiviral defense</keyword>
<dbReference type="InterPro" id="IPR049435">
    <property type="entry name" value="Cas_Cas6_C"/>
</dbReference>
<evidence type="ECO:0000256" key="6">
    <source>
        <dbReference type="PIRSR" id="PIRSR005054-50"/>
    </source>
</evidence>
<dbReference type="CDD" id="cd21140">
    <property type="entry name" value="Cas6_I-like"/>
    <property type="match status" value="1"/>
</dbReference>
<dbReference type="Proteomes" id="UP000250796">
    <property type="component" value="Chromosome MESINF"/>
</dbReference>
<evidence type="ECO:0000256" key="1">
    <source>
        <dbReference type="ARBA" id="ARBA00005937"/>
    </source>
</evidence>
<keyword evidence="2" id="KW-0694">RNA-binding</keyword>
<dbReference type="KEGG" id="minf:MESINF_0518"/>
<comment type="function">
    <text evidence="4">CRISPR (clustered regularly interspaced short palindromic repeat), is an adaptive immune system that provides protection against mobile genetic elements (viruses, transposable elements and conjugative plasmids). CRISPR clusters contain sequences complementary to antecedent mobile elements and target invading nucleic acids. CRISPR clusters are transcribed and processed into CRISPR RNA (crRNA).</text>
</comment>
<dbReference type="RefSeq" id="WP_169698388.1">
    <property type="nucleotide sequence ID" value="NZ_LS974202.1"/>
</dbReference>
<dbReference type="GO" id="GO:0016788">
    <property type="term" value="F:hydrolase activity, acting on ester bonds"/>
    <property type="evidence" value="ECO:0007669"/>
    <property type="project" value="InterPro"/>
</dbReference>
<sequence>MRVKLNFSGLKNKAIPRDHFYQLSGLVYSMIEQANPDYSKWLHDKGFVDGNKSFKFFCFSRIIPEPGGYTRGGEDGELIVFTKNEGTLYISSPVREFMQNLVDFLLINREIRVLNHSLLIERAFATSQEFSDGEELFKCISPIVLSTRSEEYSTPTYLRAYQEPDLFDEYLTRNAKEKIKIFHGIESDIELTVDREYLKKTGRKSNLRLKIKEDTEVFGSMVPVKIRGRKEEIGFLYHCGLGQKNSLGMGMVELAGKRF</sequence>